<dbReference type="RefSeq" id="WP_345376626.1">
    <property type="nucleotide sequence ID" value="NZ_BAABLM010000006.1"/>
</dbReference>
<dbReference type="Pfam" id="PF00440">
    <property type="entry name" value="TetR_N"/>
    <property type="match status" value="1"/>
</dbReference>
<dbReference type="InterPro" id="IPR001647">
    <property type="entry name" value="HTH_TetR"/>
</dbReference>
<gene>
    <name evidence="6" type="ORF">GCM10025780_28870</name>
</gene>
<dbReference type="PANTHER" id="PTHR30055:SF238">
    <property type="entry name" value="MYCOFACTOCIN BIOSYNTHESIS TRANSCRIPTIONAL REGULATOR MFTR-RELATED"/>
    <property type="match status" value="1"/>
</dbReference>
<evidence type="ECO:0000256" key="2">
    <source>
        <dbReference type="ARBA" id="ARBA00023125"/>
    </source>
</evidence>
<evidence type="ECO:0000256" key="3">
    <source>
        <dbReference type="ARBA" id="ARBA00023163"/>
    </source>
</evidence>
<dbReference type="InterPro" id="IPR023772">
    <property type="entry name" value="DNA-bd_HTH_TetR-type_CS"/>
</dbReference>
<keyword evidence="3" id="KW-0804">Transcription</keyword>
<sequence length="210" mass="22906">MPTQPVVGLRDRKREETRARLEAAAVALVLRDGIEHATIDSISALADVSSRTFFNYFETKEDAILGIRDIELTPEVVAEHIARTDGADVVESTIRLLLDLISPTIEGASLHESRHEILQKYPQLFGRHVAQMNRMVDGLVLAISAVLDHADPAHPPASTDTSSAEMLLSLCGGAVRSAVKSWISDGGSDPVEVIEPRATQLVRTLIERIK</sequence>
<accession>A0ABP8W8L8</accession>
<dbReference type="PROSITE" id="PS50977">
    <property type="entry name" value="HTH_TETR_2"/>
    <property type="match status" value="1"/>
</dbReference>
<evidence type="ECO:0000313" key="6">
    <source>
        <dbReference type="EMBL" id="GAA4681715.1"/>
    </source>
</evidence>
<reference evidence="7" key="1">
    <citation type="journal article" date="2019" name="Int. J. Syst. Evol. Microbiol.">
        <title>The Global Catalogue of Microorganisms (GCM) 10K type strain sequencing project: providing services to taxonomists for standard genome sequencing and annotation.</title>
        <authorList>
            <consortium name="The Broad Institute Genomics Platform"/>
            <consortium name="The Broad Institute Genome Sequencing Center for Infectious Disease"/>
            <person name="Wu L."/>
            <person name="Ma J."/>
        </authorList>
    </citation>
    <scope>NUCLEOTIDE SEQUENCE [LARGE SCALE GENOMIC DNA]</scope>
    <source>
        <strain evidence="7">JCM 18956</strain>
    </source>
</reference>
<dbReference type="InterPro" id="IPR009057">
    <property type="entry name" value="Homeodomain-like_sf"/>
</dbReference>
<evidence type="ECO:0000256" key="1">
    <source>
        <dbReference type="ARBA" id="ARBA00023015"/>
    </source>
</evidence>
<feature type="DNA-binding region" description="H-T-H motif" evidence="4">
    <location>
        <begin position="38"/>
        <end position="57"/>
    </location>
</feature>
<dbReference type="Proteomes" id="UP001501295">
    <property type="component" value="Unassembled WGS sequence"/>
</dbReference>
<keyword evidence="1" id="KW-0805">Transcription regulation</keyword>
<protein>
    <submittedName>
        <fullName evidence="6">TetR family transcriptional regulator</fullName>
    </submittedName>
</protein>
<dbReference type="InterPro" id="IPR050109">
    <property type="entry name" value="HTH-type_TetR-like_transc_reg"/>
</dbReference>
<dbReference type="PROSITE" id="PS01081">
    <property type="entry name" value="HTH_TETR_1"/>
    <property type="match status" value="1"/>
</dbReference>
<evidence type="ECO:0000256" key="4">
    <source>
        <dbReference type="PROSITE-ProRule" id="PRU00335"/>
    </source>
</evidence>
<dbReference type="Gene3D" id="1.10.357.10">
    <property type="entry name" value="Tetracycline Repressor, domain 2"/>
    <property type="match status" value="1"/>
</dbReference>
<dbReference type="SUPFAM" id="SSF46689">
    <property type="entry name" value="Homeodomain-like"/>
    <property type="match status" value="1"/>
</dbReference>
<evidence type="ECO:0000313" key="7">
    <source>
        <dbReference type="Proteomes" id="UP001501295"/>
    </source>
</evidence>
<comment type="caution">
    <text evidence="6">The sequence shown here is derived from an EMBL/GenBank/DDBJ whole genome shotgun (WGS) entry which is preliminary data.</text>
</comment>
<keyword evidence="7" id="KW-1185">Reference proteome</keyword>
<dbReference type="PANTHER" id="PTHR30055">
    <property type="entry name" value="HTH-TYPE TRANSCRIPTIONAL REGULATOR RUTR"/>
    <property type="match status" value="1"/>
</dbReference>
<keyword evidence="2 4" id="KW-0238">DNA-binding</keyword>
<proteinExistence type="predicted"/>
<evidence type="ECO:0000259" key="5">
    <source>
        <dbReference type="PROSITE" id="PS50977"/>
    </source>
</evidence>
<name>A0ABP8W8L8_9MICO</name>
<organism evidence="6 7">
    <name type="scientific">Frondihabitans cladoniiphilus</name>
    <dbReference type="NCBI Taxonomy" id="715785"/>
    <lineage>
        <taxon>Bacteria</taxon>
        <taxon>Bacillati</taxon>
        <taxon>Actinomycetota</taxon>
        <taxon>Actinomycetes</taxon>
        <taxon>Micrococcales</taxon>
        <taxon>Microbacteriaceae</taxon>
        <taxon>Frondihabitans</taxon>
    </lineage>
</organism>
<feature type="domain" description="HTH tetR-type" evidence="5">
    <location>
        <begin position="15"/>
        <end position="75"/>
    </location>
</feature>
<dbReference type="EMBL" id="BAABLM010000006">
    <property type="protein sequence ID" value="GAA4681715.1"/>
    <property type="molecule type" value="Genomic_DNA"/>
</dbReference>